<comment type="caution">
    <text evidence="2">The sequence shown here is derived from an EMBL/GenBank/DDBJ whole genome shotgun (WGS) entry which is preliminary data.</text>
</comment>
<evidence type="ECO:0000313" key="3">
    <source>
        <dbReference type="Proteomes" id="UP000593572"/>
    </source>
</evidence>
<evidence type="ECO:0000256" key="1">
    <source>
        <dbReference type="SAM" id="MobiDB-lite"/>
    </source>
</evidence>
<dbReference type="AlphaFoldDB" id="A0A7J8NGL3"/>
<feature type="non-terminal residue" evidence="2">
    <location>
        <position position="1"/>
    </location>
</feature>
<accession>A0A7J8NGL3</accession>
<proteinExistence type="predicted"/>
<dbReference type="Proteomes" id="UP000593572">
    <property type="component" value="Unassembled WGS sequence"/>
</dbReference>
<sequence>KKENSKRRKEEHNIARKSKDKR</sequence>
<feature type="region of interest" description="Disordered" evidence="1">
    <location>
        <begin position="1"/>
        <end position="22"/>
    </location>
</feature>
<protein>
    <submittedName>
        <fullName evidence="2">Uncharacterized protein</fullName>
    </submittedName>
</protein>
<evidence type="ECO:0000313" key="2">
    <source>
        <dbReference type="EMBL" id="MBA0575992.1"/>
    </source>
</evidence>
<keyword evidence="3" id="KW-1185">Reference proteome</keyword>
<feature type="non-terminal residue" evidence="2">
    <location>
        <position position="22"/>
    </location>
</feature>
<gene>
    <name evidence="2" type="ORF">Golob_024891</name>
</gene>
<organism evidence="2 3">
    <name type="scientific">Gossypium lobatum</name>
    <dbReference type="NCBI Taxonomy" id="34289"/>
    <lineage>
        <taxon>Eukaryota</taxon>
        <taxon>Viridiplantae</taxon>
        <taxon>Streptophyta</taxon>
        <taxon>Embryophyta</taxon>
        <taxon>Tracheophyta</taxon>
        <taxon>Spermatophyta</taxon>
        <taxon>Magnoliopsida</taxon>
        <taxon>eudicotyledons</taxon>
        <taxon>Gunneridae</taxon>
        <taxon>Pentapetalae</taxon>
        <taxon>rosids</taxon>
        <taxon>malvids</taxon>
        <taxon>Malvales</taxon>
        <taxon>Malvaceae</taxon>
        <taxon>Malvoideae</taxon>
        <taxon>Gossypium</taxon>
    </lineage>
</organism>
<dbReference type="EMBL" id="JABEZX010335257">
    <property type="protein sequence ID" value="MBA0575992.1"/>
    <property type="molecule type" value="Genomic_DNA"/>
</dbReference>
<feature type="compositionally biased region" description="Basic and acidic residues" evidence="1">
    <location>
        <begin position="1"/>
        <end position="14"/>
    </location>
</feature>
<name>A0A7J8NGL3_9ROSI</name>
<reference evidence="2 3" key="1">
    <citation type="journal article" date="2019" name="Genome Biol. Evol.">
        <title>Insights into the evolution of the New World diploid cottons (Gossypium, subgenus Houzingenia) based on genome sequencing.</title>
        <authorList>
            <person name="Grover C.E."/>
            <person name="Arick M.A. 2nd"/>
            <person name="Thrash A."/>
            <person name="Conover J.L."/>
            <person name="Sanders W.S."/>
            <person name="Peterson D.G."/>
            <person name="Frelichowski J.E."/>
            <person name="Scheffler J.A."/>
            <person name="Scheffler B.E."/>
            <person name="Wendel J.F."/>
        </authorList>
    </citation>
    <scope>NUCLEOTIDE SEQUENCE [LARGE SCALE GENOMIC DNA]</scope>
    <source>
        <strain evidence="2">157</strain>
        <tissue evidence="2">Leaf</tissue>
    </source>
</reference>